<feature type="domain" description="Membrane insertase YidC/Oxa/ALB C-terminal" evidence="15">
    <location>
        <begin position="383"/>
        <end position="580"/>
    </location>
</feature>
<feature type="region of interest" description="Disordered" evidence="14">
    <location>
        <begin position="598"/>
        <end position="714"/>
    </location>
</feature>
<dbReference type="GO" id="GO:0051205">
    <property type="term" value="P:protein insertion into membrane"/>
    <property type="evidence" value="ECO:0007669"/>
    <property type="project" value="TreeGrafter"/>
</dbReference>
<feature type="transmembrane region" description="Helical" evidence="13">
    <location>
        <begin position="541"/>
        <end position="566"/>
    </location>
</feature>
<feature type="region of interest" description="Disordered" evidence="14">
    <location>
        <begin position="37"/>
        <end position="56"/>
    </location>
</feature>
<evidence type="ECO:0000313" key="18">
    <source>
        <dbReference type="Proteomes" id="UP000553963"/>
    </source>
</evidence>
<dbReference type="GO" id="GO:0005886">
    <property type="term" value="C:plasma membrane"/>
    <property type="evidence" value="ECO:0007669"/>
    <property type="project" value="UniProtKB-SubCell"/>
</dbReference>
<dbReference type="Gene3D" id="2.70.98.90">
    <property type="match status" value="1"/>
</dbReference>
<feature type="transmembrane region" description="Helical" evidence="13">
    <location>
        <begin position="509"/>
        <end position="529"/>
    </location>
</feature>
<dbReference type="InterPro" id="IPR019998">
    <property type="entry name" value="Membr_insert_YidC"/>
</dbReference>
<evidence type="ECO:0000256" key="2">
    <source>
        <dbReference type="ARBA" id="ARBA00010527"/>
    </source>
</evidence>
<feature type="transmembrane region" description="Helical" evidence="13">
    <location>
        <begin position="379"/>
        <end position="402"/>
    </location>
</feature>
<dbReference type="Pfam" id="PF02096">
    <property type="entry name" value="60KD_IMP"/>
    <property type="match status" value="1"/>
</dbReference>
<evidence type="ECO:0000256" key="10">
    <source>
        <dbReference type="ARBA" id="ARBA00023186"/>
    </source>
</evidence>
<dbReference type="PRINTS" id="PR00701">
    <property type="entry name" value="60KDINNERMP"/>
</dbReference>
<keyword evidence="4 13" id="KW-0813">Transport</keyword>
<dbReference type="EMBL" id="JACIDS010000008">
    <property type="protein sequence ID" value="MBB3933765.1"/>
    <property type="molecule type" value="Genomic_DNA"/>
</dbReference>
<dbReference type="GO" id="GO:0015031">
    <property type="term" value="P:protein transport"/>
    <property type="evidence" value="ECO:0007669"/>
    <property type="project" value="UniProtKB-KW"/>
</dbReference>
<proteinExistence type="inferred from homology"/>
<comment type="subunit">
    <text evidence="13">Interacts with the Sec translocase complex via SecD. Specifically interacts with transmembrane segments of nascent integral membrane proteins during membrane integration.</text>
</comment>
<dbReference type="Proteomes" id="UP000553963">
    <property type="component" value="Unassembled WGS sequence"/>
</dbReference>
<evidence type="ECO:0000256" key="5">
    <source>
        <dbReference type="ARBA" id="ARBA00022475"/>
    </source>
</evidence>
<evidence type="ECO:0000256" key="1">
    <source>
        <dbReference type="ARBA" id="ARBA00004429"/>
    </source>
</evidence>
<comment type="similarity">
    <text evidence="2 13">Belongs to the OXA1/ALB3/YidC family. Type 1 subfamily.</text>
</comment>
<dbReference type="InterPro" id="IPR001708">
    <property type="entry name" value="YidC/ALB3/OXA1/COX18"/>
</dbReference>
<gene>
    <name evidence="13" type="primary">yidC</name>
    <name evidence="17" type="ORF">GGR25_004843</name>
</gene>
<keyword evidence="10 13" id="KW-0143">Chaperone</keyword>
<dbReference type="PRINTS" id="PR01900">
    <property type="entry name" value="YIDCPROTEIN"/>
</dbReference>
<dbReference type="InterPro" id="IPR038221">
    <property type="entry name" value="YidC_periplasmic_sf"/>
</dbReference>
<keyword evidence="8 13" id="KW-1133">Transmembrane helix</keyword>
<evidence type="ECO:0000256" key="6">
    <source>
        <dbReference type="ARBA" id="ARBA00022692"/>
    </source>
</evidence>
<dbReference type="InterPro" id="IPR028053">
    <property type="entry name" value="Membr_insert_YidC_N"/>
</dbReference>
<sequence length="714" mass="76843">MTDNRNLILAIALSIAIVFGWQFFVAGPRMEKAKQEQAVATQTTAPGTAAPAAGTAATTADGAVPAATSGATPAQPAAAASMTREAALAATPRVPINTRSVSGSINLKGGRLDDLRLNDYRVTVDPNSPTIILLSPAEAPDGYFAEPGWIAPAGVSVPGPDTVWSAPAGATLTPTNPVELTWDNGAGLTFTRTFQIDPSYMFTVRDKVTNASGQAVTLSPYGRVTRLGEPVVGGYYILHEGLIGWMGDHHLQEVAYKKLRGEPPQSFTGVVGGWLGITDKYWATTIIPRGGKPVDVEFKHVDGAVPLYQSDFKGEAVTLAPGASTEAENLVFAGAKQVSILDGYRDDLKIDRFDLLIDWGWFWFFTKPLFYLMDYFYKFFGNFGIAILMVTVLVKAIFFPLANKSYKSMSAMKKVQPEMAAIRERFPDDKVKQQQELMALYKREKINPLAGCWPVAIQIPVFFSLYKVIFITIEMRHAPFFGWIHDLSAPDPTSVFTLFGAIPWTPPHLLMIGIWPIIMGITMWVQMRLNPAPADPAQQMIFNWMPVIFTFMLGSFPAGLVIYWSWNNTLSIAQQYVIMRRQGVDVNLLGNIMDTFRKKPKPADGAGNDNAKNGSPKPAAAIAKPAAKAAPKAVEQKAEPKAAAPQKTAAQKRSAAKAAAAKATAANDAAPKTAANDVVATNEEAPKAAETPAPANDVAPGGDDPSGSPSDAKT</sequence>
<dbReference type="GO" id="GO:0032977">
    <property type="term" value="F:membrane insertase activity"/>
    <property type="evidence" value="ECO:0007669"/>
    <property type="project" value="InterPro"/>
</dbReference>
<evidence type="ECO:0000259" key="16">
    <source>
        <dbReference type="Pfam" id="PF14849"/>
    </source>
</evidence>
<dbReference type="InterPro" id="IPR028055">
    <property type="entry name" value="YidC/Oxa/ALB_C"/>
</dbReference>
<feature type="compositionally biased region" description="Low complexity" evidence="14">
    <location>
        <begin position="616"/>
        <end position="633"/>
    </location>
</feature>
<dbReference type="NCBIfam" id="NF002353">
    <property type="entry name" value="PRK01318.1-4"/>
    <property type="match status" value="1"/>
</dbReference>
<evidence type="ECO:0000313" key="17">
    <source>
        <dbReference type="EMBL" id="MBB3933765.1"/>
    </source>
</evidence>
<feature type="transmembrane region" description="Helical" evidence="13">
    <location>
        <begin position="6"/>
        <end position="25"/>
    </location>
</feature>
<keyword evidence="5 13" id="KW-1003">Cell membrane</keyword>
<dbReference type="PANTHER" id="PTHR12428:SF65">
    <property type="entry name" value="CYTOCHROME C OXIDASE ASSEMBLY PROTEIN COX18, MITOCHONDRIAL"/>
    <property type="match status" value="1"/>
</dbReference>
<dbReference type="Pfam" id="PF14849">
    <property type="entry name" value="YidC_periplas"/>
    <property type="match status" value="1"/>
</dbReference>
<evidence type="ECO:0000256" key="12">
    <source>
        <dbReference type="ARBA" id="ARBA00033342"/>
    </source>
</evidence>
<dbReference type="PANTHER" id="PTHR12428">
    <property type="entry name" value="OXA1"/>
    <property type="match status" value="1"/>
</dbReference>
<reference evidence="17 18" key="1">
    <citation type="submission" date="2020-08" db="EMBL/GenBank/DDBJ databases">
        <title>Genomic Encyclopedia of Type Strains, Phase IV (KMG-IV): sequencing the most valuable type-strain genomes for metagenomic binning, comparative biology and taxonomic classification.</title>
        <authorList>
            <person name="Goeker M."/>
        </authorList>
    </citation>
    <scope>NUCLEOTIDE SEQUENCE [LARGE SCALE GENOMIC DNA]</scope>
    <source>
        <strain evidence="17 18">DSM 25966</strain>
    </source>
</reference>
<dbReference type="CDD" id="cd19961">
    <property type="entry name" value="EcYidC-like_peri"/>
    <property type="match status" value="1"/>
</dbReference>
<keyword evidence="9 13" id="KW-0472">Membrane</keyword>
<evidence type="ECO:0000256" key="4">
    <source>
        <dbReference type="ARBA" id="ARBA00022448"/>
    </source>
</evidence>
<evidence type="ECO:0000256" key="3">
    <source>
        <dbReference type="ARBA" id="ARBA00015325"/>
    </source>
</evidence>
<dbReference type="InterPro" id="IPR047196">
    <property type="entry name" value="YidC_ALB_C"/>
</dbReference>
<keyword evidence="6 13" id="KW-0812">Transmembrane</keyword>
<evidence type="ECO:0000256" key="13">
    <source>
        <dbReference type="HAMAP-Rule" id="MF_01810"/>
    </source>
</evidence>
<dbReference type="CDD" id="cd20070">
    <property type="entry name" value="5TM_YidC_Alb3"/>
    <property type="match status" value="1"/>
</dbReference>
<dbReference type="NCBIfam" id="TIGR03593">
    <property type="entry name" value="yidC_nterm"/>
    <property type="match status" value="1"/>
</dbReference>
<keyword evidence="7 13" id="KW-0653">Protein transport</keyword>
<keyword evidence="18" id="KW-1185">Reference proteome</keyword>
<accession>A0A840AZ82</accession>
<evidence type="ECO:0000256" key="9">
    <source>
        <dbReference type="ARBA" id="ARBA00023136"/>
    </source>
</evidence>
<evidence type="ECO:0000256" key="7">
    <source>
        <dbReference type="ARBA" id="ARBA00022927"/>
    </source>
</evidence>
<dbReference type="NCBIfam" id="TIGR03592">
    <property type="entry name" value="yidC_oxa1_cterm"/>
    <property type="match status" value="1"/>
</dbReference>
<evidence type="ECO:0000256" key="11">
    <source>
        <dbReference type="ARBA" id="ARBA00033245"/>
    </source>
</evidence>
<evidence type="ECO:0000256" key="8">
    <source>
        <dbReference type="ARBA" id="ARBA00022989"/>
    </source>
</evidence>
<name>A0A840AZ82_9HYPH</name>
<comment type="subcellular location">
    <subcellularLocation>
        <location evidence="1">Cell inner membrane</location>
        <topology evidence="1">Multi-pass membrane protein</topology>
    </subcellularLocation>
    <subcellularLocation>
        <location evidence="13">Cell membrane</location>
        <topology evidence="13">Multi-pass membrane protein</topology>
    </subcellularLocation>
</comment>
<organism evidence="17 18">
    <name type="scientific">Kaistia hirudinis</name>
    <dbReference type="NCBI Taxonomy" id="1293440"/>
    <lineage>
        <taxon>Bacteria</taxon>
        <taxon>Pseudomonadati</taxon>
        <taxon>Pseudomonadota</taxon>
        <taxon>Alphaproteobacteria</taxon>
        <taxon>Hyphomicrobiales</taxon>
        <taxon>Kaistiaceae</taxon>
        <taxon>Kaistia</taxon>
    </lineage>
</organism>
<comment type="caution">
    <text evidence="17">The sequence shown here is derived from an EMBL/GenBank/DDBJ whole genome shotgun (WGS) entry which is preliminary data.</text>
</comment>
<dbReference type="RefSeq" id="WP_210300099.1">
    <property type="nucleotide sequence ID" value="NZ_JACIDS010000008.1"/>
</dbReference>
<dbReference type="AlphaFoldDB" id="A0A840AZ82"/>
<protein>
    <recommendedName>
        <fullName evidence="3 13">Membrane protein insertase YidC</fullName>
    </recommendedName>
    <alternativeName>
        <fullName evidence="12 13">Foldase YidC</fullName>
    </alternativeName>
    <alternativeName>
        <fullName evidence="11 13">Membrane integrase YidC</fullName>
    </alternativeName>
    <alternativeName>
        <fullName evidence="13">Membrane protein YidC</fullName>
    </alternativeName>
</protein>
<evidence type="ECO:0000259" key="15">
    <source>
        <dbReference type="Pfam" id="PF02096"/>
    </source>
</evidence>
<feature type="domain" description="Membrane insertase YidC N-terminal" evidence="16">
    <location>
        <begin position="93"/>
        <end position="372"/>
    </location>
</feature>
<dbReference type="HAMAP" id="MF_01810">
    <property type="entry name" value="YidC_type1"/>
    <property type="match status" value="1"/>
</dbReference>
<evidence type="ECO:0000256" key="14">
    <source>
        <dbReference type="SAM" id="MobiDB-lite"/>
    </source>
</evidence>
<feature type="transmembrane region" description="Helical" evidence="13">
    <location>
        <begin position="452"/>
        <end position="473"/>
    </location>
</feature>
<feature type="compositionally biased region" description="Low complexity" evidence="14">
    <location>
        <begin position="641"/>
        <end position="714"/>
    </location>
</feature>
<comment type="function">
    <text evidence="13">Required for the insertion and/or proper folding and/or complex formation of integral membrane proteins into the membrane. Involved in integration of membrane proteins that insert both dependently and independently of the Sec translocase complex, as well as at least some lipoproteins. Aids folding of multispanning membrane proteins.</text>
</comment>